<dbReference type="InterPro" id="IPR036915">
    <property type="entry name" value="Cyclin-like_sf"/>
</dbReference>
<comment type="similarity">
    <text evidence="2">Belongs to the cyclin family.</text>
</comment>
<evidence type="ECO:0000256" key="1">
    <source>
        <dbReference type="ARBA" id="ARBA00023127"/>
    </source>
</evidence>
<dbReference type="EMBL" id="MRZV01000568">
    <property type="protein sequence ID" value="PIK47636.1"/>
    <property type="molecule type" value="Genomic_DNA"/>
</dbReference>
<dbReference type="InterPro" id="IPR039361">
    <property type="entry name" value="Cyclin"/>
</dbReference>
<comment type="caution">
    <text evidence="4">The sequence shown here is derived from an EMBL/GenBank/DDBJ whole genome shotgun (WGS) entry which is preliminary data.</text>
</comment>
<keyword evidence="5" id="KW-1185">Reference proteome</keyword>
<dbReference type="PANTHER" id="PTHR10177">
    <property type="entry name" value="CYCLINS"/>
    <property type="match status" value="1"/>
</dbReference>
<dbReference type="SUPFAM" id="SSF47954">
    <property type="entry name" value="Cyclin-like"/>
    <property type="match status" value="1"/>
</dbReference>
<dbReference type="Gene3D" id="1.10.472.10">
    <property type="entry name" value="Cyclin-like"/>
    <property type="match status" value="2"/>
</dbReference>
<organism evidence="4 5">
    <name type="scientific">Stichopus japonicus</name>
    <name type="common">Sea cucumber</name>
    <dbReference type="NCBI Taxonomy" id="307972"/>
    <lineage>
        <taxon>Eukaryota</taxon>
        <taxon>Metazoa</taxon>
        <taxon>Echinodermata</taxon>
        <taxon>Eleutherozoa</taxon>
        <taxon>Echinozoa</taxon>
        <taxon>Holothuroidea</taxon>
        <taxon>Aspidochirotacea</taxon>
        <taxon>Aspidochirotida</taxon>
        <taxon>Stichopodidae</taxon>
        <taxon>Apostichopus</taxon>
    </lineage>
</organism>
<proteinExistence type="inferred from homology"/>
<dbReference type="InterPro" id="IPR004367">
    <property type="entry name" value="Cyclin_C-dom"/>
</dbReference>
<dbReference type="Pfam" id="PF00134">
    <property type="entry name" value="Cyclin_N"/>
    <property type="match status" value="1"/>
</dbReference>
<dbReference type="STRING" id="307972.A0A2G8KI14"/>
<reference evidence="4 5" key="1">
    <citation type="journal article" date="2017" name="PLoS Biol.">
        <title>The sea cucumber genome provides insights into morphological evolution and visceral regeneration.</title>
        <authorList>
            <person name="Zhang X."/>
            <person name="Sun L."/>
            <person name="Yuan J."/>
            <person name="Sun Y."/>
            <person name="Gao Y."/>
            <person name="Zhang L."/>
            <person name="Li S."/>
            <person name="Dai H."/>
            <person name="Hamel J.F."/>
            <person name="Liu C."/>
            <person name="Yu Y."/>
            <person name="Liu S."/>
            <person name="Lin W."/>
            <person name="Guo K."/>
            <person name="Jin S."/>
            <person name="Xu P."/>
            <person name="Storey K.B."/>
            <person name="Huan P."/>
            <person name="Zhang T."/>
            <person name="Zhou Y."/>
            <person name="Zhang J."/>
            <person name="Lin C."/>
            <person name="Li X."/>
            <person name="Xing L."/>
            <person name="Huo D."/>
            <person name="Sun M."/>
            <person name="Wang L."/>
            <person name="Mercier A."/>
            <person name="Li F."/>
            <person name="Yang H."/>
            <person name="Xiang J."/>
        </authorList>
    </citation>
    <scope>NUCLEOTIDE SEQUENCE [LARGE SCALE GENOMIC DNA]</scope>
    <source>
        <strain evidence="4">Shaxun</strain>
        <tissue evidence="4">Muscle</tissue>
    </source>
</reference>
<name>A0A2G8KI14_STIJA</name>
<evidence type="ECO:0000256" key="2">
    <source>
        <dbReference type="RuleBase" id="RU000383"/>
    </source>
</evidence>
<gene>
    <name evidence="4" type="ORF">BSL78_15500</name>
</gene>
<feature type="domain" description="Cyclin-like" evidence="3">
    <location>
        <begin position="57"/>
        <end position="143"/>
    </location>
</feature>
<dbReference type="Proteomes" id="UP000230750">
    <property type="component" value="Unassembled WGS sequence"/>
</dbReference>
<dbReference type="FunFam" id="1.10.472.10:FF:000006">
    <property type="entry name" value="Cyclin I"/>
    <property type="match status" value="1"/>
</dbReference>
<dbReference type="CDD" id="cd20526">
    <property type="entry name" value="CYCLIN_CCNI-like"/>
    <property type="match status" value="1"/>
</dbReference>
<evidence type="ECO:0000259" key="3">
    <source>
        <dbReference type="SMART" id="SM00385"/>
    </source>
</evidence>
<sequence>MLAIPGNNSLKAGELNAMLCKTLVKERKLAIPAPLKVKTSPEKNLDIKPSQRNDETKWLLEMTSHFGFSPETYTLSVVLLDQFLNVVKARPKYMRCIAISCFFLAAKMKEEDEDVPATQDLVRWSKCGCSVAEVLRMERVILDKLKWDINHVTGLDFLQIFQAMLLSQRPWLLDDLPYMTPSRHLALLTSQLCKILTDHKLSGFRGSTIAASLLSLDLEVLTKDWLAVTIVMQQLIGIDSQQLIRCRELIASTLYGQRYHPLESSKMSSPKCKAHETPVSKVLAKSAKRKIDMEMEDDIYDSIKRLYNEDNYGETTPRKIMPPSLMSCRTENKTLEESLPACNPFASLRVS</sequence>
<evidence type="ECO:0000313" key="5">
    <source>
        <dbReference type="Proteomes" id="UP000230750"/>
    </source>
</evidence>
<dbReference type="SMART" id="SM00385">
    <property type="entry name" value="CYCLIN"/>
    <property type="match status" value="1"/>
</dbReference>
<dbReference type="AlphaFoldDB" id="A0A2G8KI14"/>
<dbReference type="OrthoDB" id="769138at2759"/>
<protein>
    <submittedName>
        <fullName evidence="4">Putative cyclin-I</fullName>
    </submittedName>
</protein>
<dbReference type="InterPro" id="IPR006671">
    <property type="entry name" value="Cyclin_N"/>
</dbReference>
<accession>A0A2G8KI14</accession>
<keyword evidence="1 2" id="KW-0195">Cyclin</keyword>
<dbReference type="Pfam" id="PF02984">
    <property type="entry name" value="Cyclin_C"/>
    <property type="match status" value="1"/>
</dbReference>
<evidence type="ECO:0000313" key="4">
    <source>
        <dbReference type="EMBL" id="PIK47636.1"/>
    </source>
</evidence>
<dbReference type="InterPro" id="IPR013763">
    <property type="entry name" value="Cyclin-like_dom"/>
</dbReference>